<organism evidence="12 13">
    <name type="scientific">Nakamurella panacisegetis</name>
    <dbReference type="NCBI Taxonomy" id="1090615"/>
    <lineage>
        <taxon>Bacteria</taxon>
        <taxon>Bacillati</taxon>
        <taxon>Actinomycetota</taxon>
        <taxon>Actinomycetes</taxon>
        <taxon>Nakamurellales</taxon>
        <taxon>Nakamurellaceae</taxon>
        <taxon>Nakamurella</taxon>
    </lineage>
</organism>
<evidence type="ECO:0000256" key="6">
    <source>
        <dbReference type="ARBA" id="ARBA00023141"/>
    </source>
</evidence>
<dbReference type="SUPFAM" id="SSF52418">
    <property type="entry name" value="Nucleoside phosphorylase/phosphoribosyltransferase catalytic domain"/>
    <property type="match status" value="1"/>
</dbReference>
<keyword evidence="6 9" id="KW-0057">Aromatic amino acid biosynthesis</keyword>
<comment type="similarity">
    <text evidence="8">In the C-terminal section; belongs to the anthranilate phosphoribosyltransferase family.</text>
</comment>
<keyword evidence="9" id="KW-0460">Magnesium</keyword>
<comment type="cofactor">
    <cofactor evidence="9">
        <name>Mg(2+)</name>
        <dbReference type="ChEBI" id="CHEBI:18420"/>
    </cofactor>
    <text evidence="9">Binds 2 magnesium ions per monomer.</text>
</comment>
<feature type="domain" description="Glycosyl transferase family 3" evidence="10">
    <location>
        <begin position="82"/>
        <end position="335"/>
    </location>
</feature>
<dbReference type="Gene3D" id="3.40.1030.10">
    <property type="entry name" value="Nucleoside phosphorylase/phosphoribosyltransferase catalytic domain"/>
    <property type="match status" value="1"/>
</dbReference>
<dbReference type="GO" id="GO:0000287">
    <property type="term" value="F:magnesium ion binding"/>
    <property type="evidence" value="ECO:0007669"/>
    <property type="project" value="UniProtKB-UniRule"/>
</dbReference>
<comment type="subunit">
    <text evidence="9">Homodimer.</text>
</comment>
<dbReference type="HAMAP" id="MF_00211">
    <property type="entry name" value="TrpD"/>
    <property type="match status" value="1"/>
</dbReference>
<dbReference type="Gene3D" id="1.20.970.10">
    <property type="entry name" value="Transferase, Pyrimidine Nucleoside Phosphorylase, Chain C"/>
    <property type="match status" value="1"/>
</dbReference>
<dbReference type="Pfam" id="PF00591">
    <property type="entry name" value="Glycos_transf_3"/>
    <property type="match status" value="1"/>
</dbReference>
<evidence type="ECO:0000313" key="13">
    <source>
        <dbReference type="Proteomes" id="UP000198741"/>
    </source>
</evidence>
<dbReference type="RefSeq" id="WP_090477781.1">
    <property type="nucleotide sequence ID" value="NZ_LT629710.1"/>
</dbReference>
<dbReference type="FunFam" id="3.40.1030.10:FF:000002">
    <property type="entry name" value="Anthranilate phosphoribosyltransferase"/>
    <property type="match status" value="1"/>
</dbReference>
<comment type="pathway">
    <text evidence="1 9">Amino-acid biosynthesis; L-tryptophan biosynthesis; L-tryptophan from chorismate: step 2/5.</text>
</comment>
<name>A0A1H0R1U2_9ACTN</name>
<proteinExistence type="inferred from homology"/>
<evidence type="ECO:0000256" key="4">
    <source>
        <dbReference type="ARBA" id="ARBA00022679"/>
    </source>
</evidence>
<evidence type="ECO:0000259" key="10">
    <source>
        <dbReference type="Pfam" id="PF00591"/>
    </source>
</evidence>
<feature type="binding site" evidence="9">
    <location>
        <begin position="116"/>
        <end position="124"/>
    </location>
    <ligand>
        <name>5-phospho-alpha-D-ribose 1-diphosphate</name>
        <dbReference type="ChEBI" id="CHEBI:58017"/>
    </ligand>
</feature>
<comment type="catalytic activity">
    <reaction evidence="7 9">
        <text>N-(5-phospho-beta-D-ribosyl)anthranilate + diphosphate = 5-phospho-alpha-D-ribose 1-diphosphate + anthranilate</text>
        <dbReference type="Rhea" id="RHEA:11768"/>
        <dbReference type="ChEBI" id="CHEBI:16567"/>
        <dbReference type="ChEBI" id="CHEBI:18277"/>
        <dbReference type="ChEBI" id="CHEBI:33019"/>
        <dbReference type="ChEBI" id="CHEBI:58017"/>
        <dbReference type="EC" id="2.4.2.18"/>
    </reaction>
</comment>
<feature type="binding site" evidence="9">
    <location>
        <position position="88"/>
    </location>
    <ligand>
        <name>5-phospho-alpha-D-ribose 1-diphosphate</name>
        <dbReference type="ChEBI" id="CHEBI:58017"/>
    </ligand>
</feature>
<keyword evidence="9" id="KW-0479">Metal-binding</keyword>
<feature type="binding site" evidence="9">
    <location>
        <begin position="98"/>
        <end position="101"/>
    </location>
    <ligand>
        <name>5-phospho-alpha-D-ribose 1-diphosphate</name>
        <dbReference type="ChEBI" id="CHEBI:58017"/>
    </ligand>
</feature>
<dbReference type="InterPro" id="IPR005940">
    <property type="entry name" value="Anthranilate_Pribosyl_Tfrase"/>
</dbReference>
<feature type="binding site" evidence="9">
    <location>
        <position position="232"/>
    </location>
    <ligand>
        <name>Mg(2+)</name>
        <dbReference type="ChEBI" id="CHEBI:18420"/>
        <label>2</label>
    </ligand>
</feature>
<dbReference type="PANTHER" id="PTHR43285:SF2">
    <property type="entry name" value="ANTHRANILATE PHOSPHORIBOSYLTRANSFERASE"/>
    <property type="match status" value="1"/>
</dbReference>
<feature type="binding site" evidence="9">
    <location>
        <position position="174"/>
    </location>
    <ligand>
        <name>anthranilate</name>
        <dbReference type="ChEBI" id="CHEBI:16567"/>
        <label>2</label>
    </ligand>
</feature>
<dbReference type="InterPro" id="IPR000312">
    <property type="entry name" value="Glycosyl_Trfase_fam3"/>
</dbReference>
<comment type="function">
    <text evidence="9">Catalyzes the transfer of the phosphoribosyl group of 5-phosphorylribose-1-pyrophosphate (PRPP) to anthranilate to yield N-(5'-phosphoribosyl)-anthranilate (PRA).</text>
</comment>
<feature type="domain" description="Glycosyl transferase family 3 N-terminal" evidence="11">
    <location>
        <begin position="13"/>
        <end position="74"/>
    </location>
</feature>
<dbReference type="InterPro" id="IPR036320">
    <property type="entry name" value="Glycosyl_Trfase_fam3_N_dom_sf"/>
</dbReference>
<dbReference type="InterPro" id="IPR035902">
    <property type="entry name" value="Nuc_phospho_transferase"/>
</dbReference>
<gene>
    <name evidence="9" type="primary">trpD</name>
    <name evidence="12" type="ORF">SAMN04515671_3359</name>
</gene>
<dbReference type="EC" id="2.4.2.18" evidence="9"/>
<evidence type="ECO:0000256" key="8">
    <source>
        <dbReference type="ARBA" id="ARBA00061188"/>
    </source>
</evidence>
<dbReference type="NCBIfam" id="TIGR01245">
    <property type="entry name" value="trpD"/>
    <property type="match status" value="1"/>
</dbReference>
<evidence type="ECO:0000256" key="2">
    <source>
        <dbReference type="ARBA" id="ARBA00022605"/>
    </source>
</evidence>
<feature type="binding site" evidence="9">
    <location>
        <position position="100"/>
    </location>
    <ligand>
        <name>Mg(2+)</name>
        <dbReference type="ChEBI" id="CHEBI:18420"/>
        <label>1</label>
    </ligand>
</feature>
<dbReference type="PANTHER" id="PTHR43285">
    <property type="entry name" value="ANTHRANILATE PHOSPHORIBOSYLTRANSFERASE"/>
    <property type="match status" value="1"/>
</dbReference>
<evidence type="ECO:0000256" key="7">
    <source>
        <dbReference type="ARBA" id="ARBA00052328"/>
    </source>
</evidence>
<keyword evidence="3 9" id="KW-0328">Glycosyltransferase</keyword>
<accession>A0A1H0R1U2</accession>
<dbReference type="EMBL" id="LT629710">
    <property type="protein sequence ID" value="SDP23512.1"/>
    <property type="molecule type" value="Genomic_DNA"/>
</dbReference>
<feature type="binding site" evidence="9">
    <location>
        <position position="233"/>
    </location>
    <ligand>
        <name>Mg(2+)</name>
        <dbReference type="ChEBI" id="CHEBI:18420"/>
        <label>2</label>
    </ligand>
</feature>
<dbReference type="GO" id="GO:0005829">
    <property type="term" value="C:cytosol"/>
    <property type="evidence" value="ECO:0007669"/>
    <property type="project" value="TreeGrafter"/>
</dbReference>
<evidence type="ECO:0000256" key="3">
    <source>
        <dbReference type="ARBA" id="ARBA00022676"/>
    </source>
</evidence>
<reference evidence="12 13" key="1">
    <citation type="submission" date="2016-10" db="EMBL/GenBank/DDBJ databases">
        <authorList>
            <person name="de Groot N.N."/>
        </authorList>
    </citation>
    <scope>NUCLEOTIDE SEQUENCE [LARGE SCALE GENOMIC DNA]</scope>
    <source>
        <strain evidence="13">P4-7,KCTC 19426,CECT 7604</strain>
    </source>
</reference>
<dbReference type="AlphaFoldDB" id="A0A1H0R1U2"/>
<sequence length="353" mass="35466">MGSAQAADFTWPEILGALLAGRDLASDRTEWAMDRIMNGEATPAQIAAFAVALRAKGETASEIAGLADSMLSHCVPVHVPGRTVDIVGTGGDRSNTVNISTMSAIVTAAAGATVVKHGGRAASSKCGAADLLEGLGVPIMLGPDGVAATVARAGIGFCFAQVFHPSMRFAGPTRRELGVPTFFNVLGPLSNPARPAASAIGCGNPAMAPVIAGVFAARGAEVLVFRGDDGLDELTTTTTSTVWVVRDGTVGTAVVDPARLGVRPAAPEDLVGGDVAFNTAVARRLFDGERGAVHDAVVLNSAAAIAVHTGLSGDLEADLAAGLVRATDALESGAAAALLARWVQVGAELSAGA</sequence>
<dbReference type="GO" id="GO:0004048">
    <property type="term" value="F:anthranilate phosphoribosyltransferase activity"/>
    <property type="evidence" value="ECO:0007669"/>
    <property type="project" value="UniProtKB-UniRule"/>
</dbReference>
<keyword evidence="2 9" id="KW-0028">Amino-acid biosynthesis</keyword>
<evidence type="ECO:0000256" key="1">
    <source>
        <dbReference type="ARBA" id="ARBA00004907"/>
    </source>
</evidence>
<dbReference type="STRING" id="1090615.SAMN04515671_3359"/>
<dbReference type="Pfam" id="PF02885">
    <property type="entry name" value="Glycos_trans_3N"/>
    <property type="match status" value="1"/>
</dbReference>
<dbReference type="UniPathway" id="UPA00035">
    <property type="reaction ID" value="UER00041"/>
</dbReference>
<feature type="binding site" evidence="9">
    <location>
        <position position="88"/>
    </location>
    <ligand>
        <name>anthranilate</name>
        <dbReference type="ChEBI" id="CHEBI:16567"/>
        <label>1</label>
    </ligand>
</feature>
<keyword evidence="5 9" id="KW-0822">Tryptophan biosynthesis</keyword>
<feature type="binding site" evidence="9">
    <location>
        <position position="128"/>
    </location>
    <ligand>
        <name>5-phospho-alpha-D-ribose 1-diphosphate</name>
        <dbReference type="ChEBI" id="CHEBI:58017"/>
    </ligand>
</feature>
<dbReference type="Proteomes" id="UP000198741">
    <property type="component" value="Chromosome I"/>
</dbReference>
<dbReference type="OrthoDB" id="9806430at2"/>
<evidence type="ECO:0000313" key="12">
    <source>
        <dbReference type="EMBL" id="SDP23512.1"/>
    </source>
</evidence>
<feature type="binding site" evidence="9">
    <location>
        <position position="233"/>
    </location>
    <ligand>
        <name>Mg(2+)</name>
        <dbReference type="ChEBI" id="CHEBI:18420"/>
        <label>1</label>
    </ligand>
</feature>
<comment type="similarity">
    <text evidence="9">Belongs to the anthranilate phosphoribosyltransferase family.</text>
</comment>
<keyword evidence="4 9" id="KW-0808">Transferase</keyword>
<keyword evidence="13" id="KW-1185">Reference proteome</keyword>
<evidence type="ECO:0000256" key="5">
    <source>
        <dbReference type="ARBA" id="ARBA00022822"/>
    </source>
</evidence>
<dbReference type="InterPro" id="IPR017459">
    <property type="entry name" value="Glycosyl_Trfase_fam3_N_dom"/>
</dbReference>
<feature type="binding site" evidence="9">
    <location>
        <position position="96"/>
    </location>
    <ligand>
        <name>5-phospho-alpha-D-ribose 1-diphosphate</name>
        <dbReference type="ChEBI" id="CHEBI:58017"/>
    </ligand>
</feature>
<protein>
    <recommendedName>
        <fullName evidence="9">Anthranilate phosphoribosyltransferase</fullName>
        <ecNumber evidence="9">2.4.2.18</ecNumber>
    </recommendedName>
</protein>
<comment type="caution">
    <text evidence="9">Lacks conserved residue(s) required for the propagation of feature annotation.</text>
</comment>
<evidence type="ECO:0000256" key="9">
    <source>
        <dbReference type="HAMAP-Rule" id="MF_00211"/>
    </source>
</evidence>
<evidence type="ECO:0000259" key="11">
    <source>
        <dbReference type="Pfam" id="PF02885"/>
    </source>
</evidence>
<feature type="binding site" evidence="9">
    <location>
        <begin position="91"/>
        <end position="92"/>
    </location>
    <ligand>
        <name>5-phospho-alpha-D-ribose 1-diphosphate</name>
        <dbReference type="ChEBI" id="CHEBI:58017"/>
    </ligand>
</feature>
<dbReference type="SUPFAM" id="SSF47648">
    <property type="entry name" value="Nucleoside phosphorylase/phosphoribosyltransferase N-terminal domain"/>
    <property type="match status" value="1"/>
</dbReference>
<dbReference type="GO" id="GO:0000162">
    <property type="term" value="P:L-tryptophan biosynthetic process"/>
    <property type="evidence" value="ECO:0007669"/>
    <property type="project" value="UniProtKB-UniRule"/>
</dbReference>